<feature type="transmembrane region" description="Helical" evidence="8">
    <location>
        <begin position="21"/>
        <end position="42"/>
    </location>
</feature>
<dbReference type="eggNOG" id="KOG0057">
    <property type="taxonomic scope" value="Eukaryota"/>
</dbReference>
<evidence type="ECO:0000256" key="8">
    <source>
        <dbReference type="SAM" id="Phobius"/>
    </source>
</evidence>
<dbReference type="InterPro" id="IPR039421">
    <property type="entry name" value="Type_1_exporter"/>
</dbReference>
<dbReference type="FunFam" id="3.40.50.300:FF:000186">
    <property type="entry name" value="ATP-binding cassette sub-family B member 7, mitochondrial"/>
    <property type="match status" value="1"/>
</dbReference>
<proteinExistence type="predicted"/>
<organism evidence="11 12">
    <name type="scientific">Monosiga brevicollis</name>
    <name type="common">Choanoflagellate</name>
    <dbReference type="NCBI Taxonomy" id="81824"/>
    <lineage>
        <taxon>Eukaryota</taxon>
        <taxon>Choanoflagellata</taxon>
        <taxon>Craspedida</taxon>
        <taxon>Salpingoecidae</taxon>
        <taxon>Monosiga</taxon>
    </lineage>
</organism>
<dbReference type="GO" id="GO:0055085">
    <property type="term" value="P:transmembrane transport"/>
    <property type="evidence" value="ECO:0000318"/>
    <property type="project" value="GO_Central"/>
</dbReference>
<dbReference type="InterPro" id="IPR027417">
    <property type="entry name" value="P-loop_NTPase"/>
</dbReference>
<dbReference type="GO" id="GO:0005524">
    <property type="term" value="F:ATP binding"/>
    <property type="evidence" value="ECO:0007669"/>
    <property type="project" value="UniProtKB-KW"/>
</dbReference>
<protein>
    <submittedName>
        <fullName evidence="11">Uncharacterized protein</fullName>
    </submittedName>
</protein>
<keyword evidence="2" id="KW-0813">Transport</keyword>
<keyword evidence="7 8" id="KW-0472">Membrane</keyword>
<dbReference type="GO" id="GO:0006879">
    <property type="term" value="P:intracellular iron ion homeostasis"/>
    <property type="evidence" value="ECO:0000318"/>
    <property type="project" value="GO_Central"/>
</dbReference>
<evidence type="ECO:0000256" key="3">
    <source>
        <dbReference type="ARBA" id="ARBA00022692"/>
    </source>
</evidence>
<keyword evidence="12" id="KW-1185">Reference proteome</keyword>
<dbReference type="AlphaFoldDB" id="A9UY17"/>
<dbReference type="SUPFAM" id="SSF52540">
    <property type="entry name" value="P-loop containing nucleoside triphosphate hydrolases"/>
    <property type="match status" value="1"/>
</dbReference>
<keyword evidence="5" id="KW-0067">ATP-binding</keyword>
<evidence type="ECO:0000313" key="12">
    <source>
        <dbReference type="Proteomes" id="UP000001357"/>
    </source>
</evidence>
<dbReference type="PANTHER" id="PTHR24221:SF402">
    <property type="entry name" value="IRON-SULFUR CLUSTERS TRANSPORTER ABCB7, MITOCHONDRIAL"/>
    <property type="match status" value="1"/>
</dbReference>
<feature type="domain" description="ABC transporter" evidence="9">
    <location>
        <begin position="365"/>
        <end position="599"/>
    </location>
</feature>
<dbReference type="Pfam" id="PF00664">
    <property type="entry name" value="ABC_membrane"/>
    <property type="match status" value="1"/>
</dbReference>
<dbReference type="PANTHER" id="PTHR24221">
    <property type="entry name" value="ATP-BINDING CASSETTE SUB-FAMILY B"/>
    <property type="match status" value="1"/>
</dbReference>
<evidence type="ECO:0000256" key="4">
    <source>
        <dbReference type="ARBA" id="ARBA00022741"/>
    </source>
</evidence>
<dbReference type="FunCoup" id="A9UY17">
    <property type="interactions" value="928"/>
</dbReference>
<dbReference type="CDD" id="cd18582">
    <property type="entry name" value="ABC_6TM_ATM1_ABCB7"/>
    <property type="match status" value="1"/>
</dbReference>
<evidence type="ECO:0000259" key="10">
    <source>
        <dbReference type="PROSITE" id="PS50929"/>
    </source>
</evidence>
<dbReference type="GO" id="GO:0005743">
    <property type="term" value="C:mitochondrial inner membrane"/>
    <property type="evidence" value="ECO:0000318"/>
    <property type="project" value="GO_Central"/>
</dbReference>
<evidence type="ECO:0000256" key="1">
    <source>
        <dbReference type="ARBA" id="ARBA00004448"/>
    </source>
</evidence>
<sequence length="622" mass="67765">MLVGLLKLIWPAGRTDLKLRVLAALGLLVGSKVLNVQVPFFFKYAVDILNDPVATMASLPVGFALLTSAGAMLIGYGIARTGASMFNELRSAVFAKVSQAGIRHIAKRTFLQLHGLDLNYHLSRQTGALSRAIDRGSRGINFILNSLVFNVLPIILEVSMVAGLLAYNCGPAFAAVTVASIGAYTAFTVGVTQWRTRFRKEMNQAENEGGAKAIDSLLNFETVKYFGNETHEAERYDKALKKYEHASLKTATSLALLNFGQNAVLSMGLTAVMLMSAHQIQTGAVSVGDLVMVNGLLFQLAMPLNFLGTVYREVKQSLIDLNTLFDILALKPKISNSPKAKPLMLPDYILKKAPAIHVSGEAPAVEFENVAFGYDQRSPIFKDVSLRIPFGHKAALVGPSGSGKSTVLRLMYRFYEPTDGVIRINGQDVRDVTLESLRKAIGVVPQDCVLFNDTIRYNIGYGNLNADQAMVEEAARAADIHNIIQRMPHGYDTQVGERGLKLSGGEKQRVAIARTVLKDAPILLYDEATSSLDAITEANILGAVESLASDRTMLAVAHRLSTIVHSDIIFVLIDGRVAESGSHEELLKDSNSYYAYMWHNQQKTPARRSSQNSSSATTIITE</sequence>
<dbReference type="SUPFAM" id="SSF90123">
    <property type="entry name" value="ABC transporter transmembrane region"/>
    <property type="match status" value="1"/>
</dbReference>
<dbReference type="Gene3D" id="1.20.1560.10">
    <property type="entry name" value="ABC transporter type 1, transmembrane domain"/>
    <property type="match status" value="1"/>
</dbReference>
<dbReference type="GeneID" id="5890530"/>
<dbReference type="GO" id="GO:0016887">
    <property type="term" value="F:ATP hydrolysis activity"/>
    <property type="evidence" value="ECO:0007669"/>
    <property type="project" value="InterPro"/>
</dbReference>
<name>A9UY17_MONBE</name>
<dbReference type="InterPro" id="IPR036640">
    <property type="entry name" value="ABC1_TM_sf"/>
</dbReference>
<dbReference type="InterPro" id="IPR003593">
    <property type="entry name" value="AAA+_ATPase"/>
</dbReference>
<dbReference type="OMA" id="VFHIIPI"/>
<feature type="transmembrane region" description="Helical" evidence="8">
    <location>
        <begin position="142"/>
        <end position="166"/>
    </location>
</feature>
<evidence type="ECO:0000256" key="5">
    <source>
        <dbReference type="ARBA" id="ARBA00022840"/>
    </source>
</evidence>
<dbReference type="GO" id="GO:0042626">
    <property type="term" value="F:ATPase-coupled transmembrane transporter activity"/>
    <property type="evidence" value="ECO:0000318"/>
    <property type="project" value="GO_Central"/>
</dbReference>
<evidence type="ECO:0000259" key="9">
    <source>
        <dbReference type="PROSITE" id="PS50893"/>
    </source>
</evidence>
<evidence type="ECO:0000256" key="6">
    <source>
        <dbReference type="ARBA" id="ARBA00022989"/>
    </source>
</evidence>
<dbReference type="InterPro" id="IPR003439">
    <property type="entry name" value="ABC_transporter-like_ATP-bd"/>
</dbReference>
<evidence type="ECO:0000313" key="11">
    <source>
        <dbReference type="EMBL" id="EDQ89783.1"/>
    </source>
</evidence>
<dbReference type="SMART" id="SM00382">
    <property type="entry name" value="AAA"/>
    <property type="match status" value="1"/>
</dbReference>
<keyword evidence="6 8" id="KW-1133">Transmembrane helix</keyword>
<dbReference type="FunFam" id="1.20.1560.10:FF:000004">
    <property type="entry name" value="ATP-binding cassette sub-family B member 7"/>
    <property type="match status" value="1"/>
</dbReference>
<dbReference type="Pfam" id="PF00005">
    <property type="entry name" value="ABC_tran"/>
    <property type="match status" value="1"/>
</dbReference>
<evidence type="ECO:0000256" key="2">
    <source>
        <dbReference type="ARBA" id="ARBA00022448"/>
    </source>
</evidence>
<dbReference type="EMBL" id="CH991549">
    <property type="protein sequence ID" value="EDQ89783.1"/>
    <property type="molecule type" value="Genomic_DNA"/>
</dbReference>
<evidence type="ECO:0000256" key="7">
    <source>
        <dbReference type="ARBA" id="ARBA00023136"/>
    </source>
</evidence>
<dbReference type="RefSeq" id="XP_001745205.1">
    <property type="nucleotide sequence ID" value="XM_001745153.1"/>
</dbReference>
<dbReference type="InterPro" id="IPR017871">
    <property type="entry name" value="ABC_transporter-like_CS"/>
</dbReference>
<feature type="transmembrane region" description="Helical" evidence="8">
    <location>
        <begin position="172"/>
        <end position="192"/>
    </location>
</feature>
<dbReference type="InterPro" id="IPR011527">
    <property type="entry name" value="ABC1_TM_dom"/>
</dbReference>
<dbReference type="GO" id="GO:0140359">
    <property type="term" value="F:ABC-type transporter activity"/>
    <property type="evidence" value="ECO:0007669"/>
    <property type="project" value="InterPro"/>
</dbReference>
<feature type="transmembrane region" description="Helical" evidence="8">
    <location>
        <begin position="54"/>
        <end position="79"/>
    </location>
</feature>
<gene>
    <name evidence="11" type="ORF">MONBRDRAFT_20835</name>
</gene>
<keyword evidence="4" id="KW-0547">Nucleotide-binding</keyword>
<dbReference type="Proteomes" id="UP000001357">
    <property type="component" value="Unassembled WGS sequence"/>
</dbReference>
<dbReference type="PROSITE" id="PS00211">
    <property type="entry name" value="ABC_TRANSPORTER_1"/>
    <property type="match status" value="1"/>
</dbReference>
<accession>A9UY17</accession>
<keyword evidence="3 8" id="KW-0812">Transmembrane</keyword>
<dbReference type="InParanoid" id="A9UY17"/>
<dbReference type="KEGG" id="mbr:MONBRDRAFT_20835"/>
<dbReference type="STRING" id="81824.A9UY17"/>
<dbReference type="PROSITE" id="PS50893">
    <property type="entry name" value="ABC_TRANSPORTER_2"/>
    <property type="match status" value="1"/>
</dbReference>
<dbReference type="Gene3D" id="3.40.50.300">
    <property type="entry name" value="P-loop containing nucleotide triphosphate hydrolases"/>
    <property type="match status" value="1"/>
</dbReference>
<comment type="subcellular location">
    <subcellularLocation>
        <location evidence="1">Mitochondrion inner membrane</location>
        <topology evidence="1">Multi-pass membrane protein</topology>
    </subcellularLocation>
</comment>
<feature type="domain" description="ABC transmembrane type-1" evidence="10">
    <location>
        <begin position="22"/>
        <end position="316"/>
    </location>
</feature>
<reference evidence="11 12" key="1">
    <citation type="journal article" date="2008" name="Nature">
        <title>The genome of the choanoflagellate Monosiga brevicollis and the origin of metazoans.</title>
        <authorList>
            <consortium name="JGI Sequencing"/>
            <person name="King N."/>
            <person name="Westbrook M.J."/>
            <person name="Young S.L."/>
            <person name="Kuo A."/>
            <person name="Abedin M."/>
            <person name="Chapman J."/>
            <person name="Fairclough S."/>
            <person name="Hellsten U."/>
            <person name="Isogai Y."/>
            <person name="Letunic I."/>
            <person name="Marr M."/>
            <person name="Pincus D."/>
            <person name="Putnam N."/>
            <person name="Rokas A."/>
            <person name="Wright K.J."/>
            <person name="Zuzow R."/>
            <person name="Dirks W."/>
            <person name="Good M."/>
            <person name="Goodstein D."/>
            <person name="Lemons D."/>
            <person name="Li W."/>
            <person name="Lyons J.B."/>
            <person name="Morris A."/>
            <person name="Nichols S."/>
            <person name="Richter D.J."/>
            <person name="Salamov A."/>
            <person name="Bork P."/>
            <person name="Lim W.A."/>
            <person name="Manning G."/>
            <person name="Miller W.T."/>
            <person name="McGinnis W."/>
            <person name="Shapiro H."/>
            <person name="Tjian R."/>
            <person name="Grigoriev I.V."/>
            <person name="Rokhsar D."/>
        </authorList>
    </citation>
    <scope>NUCLEOTIDE SEQUENCE [LARGE SCALE GENOMIC DNA]</scope>
    <source>
        <strain evidence="12">MX1 / ATCC 50154</strain>
    </source>
</reference>
<dbReference type="PROSITE" id="PS50929">
    <property type="entry name" value="ABC_TM1F"/>
    <property type="match status" value="1"/>
</dbReference>